<name>A0AAV1Z119_9ARAC</name>
<feature type="compositionally biased region" description="Basic and acidic residues" evidence="3">
    <location>
        <begin position="538"/>
        <end position="556"/>
    </location>
</feature>
<dbReference type="PANTHER" id="PTHR16291">
    <property type="entry name" value="NUCLEAR CAP-BINDING PROTEIN SUBUNIT 3"/>
    <property type="match status" value="1"/>
</dbReference>
<reference evidence="4 5" key="1">
    <citation type="submission" date="2024-04" db="EMBL/GenBank/DDBJ databases">
        <authorList>
            <person name="Rising A."/>
            <person name="Reimegard J."/>
            <person name="Sonavane S."/>
            <person name="Akerstrom W."/>
            <person name="Nylinder S."/>
            <person name="Hedman E."/>
            <person name="Kallberg Y."/>
        </authorList>
    </citation>
    <scope>NUCLEOTIDE SEQUENCE [LARGE SCALE GENOMIC DNA]</scope>
</reference>
<evidence type="ECO:0000313" key="5">
    <source>
        <dbReference type="Proteomes" id="UP001497382"/>
    </source>
</evidence>
<feature type="compositionally biased region" description="Basic and acidic residues" evidence="3">
    <location>
        <begin position="479"/>
        <end position="523"/>
    </location>
</feature>
<dbReference type="Pfam" id="PF10309">
    <property type="entry name" value="NCBP3"/>
    <property type="match status" value="1"/>
</dbReference>
<organism evidence="4 5">
    <name type="scientific">Larinioides sclopetarius</name>
    <dbReference type="NCBI Taxonomy" id="280406"/>
    <lineage>
        <taxon>Eukaryota</taxon>
        <taxon>Metazoa</taxon>
        <taxon>Ecdysozoa</taxon>
        <taxon>Arthropoda</taxon>
        <taxon>Chelicerata</taxon>
        <taxon>Arachnida</taxon>
        <taxon>Araneae</taxon>
        <taxon>Araneomorphae</taxon>
        <taxon>Entelegynae</taxon>
        <taxon>Araneoidea</taxon>
        <taxon>Araneidae</taxon>
        <taxon>Larinioides</taxon>
    </lineage>
</organism>
<dbReference type="GO" id="GO:0005634">
    <property type="term" value="C:nucleus"/>
    <property type="evidence" value="ECO:0007669"/>
    <property type="project" value="TreeGrafter"/>
</dbReference>
<keyword evidence="5" id="KW-1185">Reference proteome</keyword>
<dbReference type="InterPro" id="IPR019416">
    <property type="entry name" value="NCBP3"/>
</dbReference>
<comment type="similarity">
    <text evidence="1">Belongs to the NCBP3 family.</text>
</comment>
<dbReference type="AlphaFoldDB" id="A0AAV1Z119"/>
<dbReference type="PANTHER" id="PTHR16291:SF0">
    <property type="entry name" value="NUCLEAR CAP-BINDING PROTEIN SUBUNIT 3"/>
    <property type="match status" value="1"/>
</dbReference>
<feature type="compositionally biased region" description="Polar residues" evidence="3">
    <location>
        <begin position="356"/>
        <end position="367"/>
    </location>
</feature>
<proteinExistence type="inferred from homology"/>
<feature type="region of interest" description="Disordered" evidence="3">
    <location>
        <begin position="352"/>
        <end position="371"/>
    </location>
</feature>
<comment type="caution">
    <text evidence="4">The sequence shown here is derived from an EMBL/GenBank/DDBJ whole genome shotgun (WGS) entry which is preliminary data.</text>
</comment>
<evidence type="ECO:0000256" key="1">
    <source>
        <dbReference type="ARBA" id="ARBA00006069"/>
    </source>
</evidence>
<accession>A0AAV1Z119</accession>
<gene>
    <name evidence="4" type="ORF">LARSCL_LOCUS2350</name>
</gene>
<evidence type="ECO:0000256" key="2">
    <source>
        <dbReference type="ARBA" id="ARBA00019876"/>
    </source>
</evidence>
<dbReference type="GO" id="GO:0003729">
    <property type="term" value="F:mRNA binding"/>
    <property type="evidence" value="ECO:0007669"/>
    <property type="project" value="InterPro"/>
</dbReference>
<dbReference type="Proteomes" id="UP001497382">
    <property type="component" value="Unassembled WGS sequence"/>
</dbReference>
<dbReference type="GO" id="GO:0000340">
    <property type="term" value="F:RNA 7-methylguanosine cap binding"/>
    <property type="evidence" value="ECO:0007669"/>
    <property type="project" value="InterPro"/>
</dbReference>
<feature type="region of interest" description="Disordered" evidence="3">
    <location>
        <begin position="463"/>
        <end position="566"/>
    </location>
</feature>
<dbReference type="EMBL" id="CAXIEN010000016">
    <property type="protein sequence ID" value="CAL1265124.1"/>
    <property type="molecule type" value="Genomic_DNA"/>
</dbReference>
<evidence type="ECO:0000313" key="4">
    <source>
        <dbReference type="EMBL" id="CAL1265124.1"/>
    </source>
</evidence>
<evidence type="ECO:0000256" key="3">
    <source>
        <dbReference type="SAM" id="MobiDB-lite"/>
    </source>
</evidence>
<sequence>MAENAMGKLLPNLKITLGNDTDSENQIEEGELSDTVDDVENIFSTNEGEGRKVDMVRSWMQTLPNPKVYENKSGAFITGLDLSKDVLDKKFEERAERFGTEKNEEPVTQKEIDALYKSLGIDPENLNSCKLKNIRLEALNMRGLEEMDTNDVFAYFGDYGPASVEWINDCSCNVVWLDAATTARALIGMSRPYIRKKKGTTKQEKTESLTKEDEVKGSEIEDIIEMSDSEEIDHNKKEINEVVENSMEVDSLSDSEKADDLGVKNDSSKVAAEIVDVPVPPGHWRLGVAHPKSKAILLRFASKDDKKLPGAEKRSQYYQKYGNPNYGGLKGLISSSRKRKMQAARNRQVVEKFTEDSTSQSEINSGETSKRTIIKPNRSKMPRMRMYADDEEEKNRKGSFMRYESGRQSVHSRLGTKYTKEDLFQLGSRFSSESEEEDDNISINCTVPSRFNIWTDIAKSMAKEDSYRARSNSPDSEPFDFRKSRNSRATHDRCFARNRRSPESTRDSRPWRPSRDDSSRDLRSSLNSHRRQTPLNKPQEDLRSKIMRIKKEDTVNKHRSPMFMDD</sequence>
<protein>
    <recommendedName>
        <fullName evidence="2">Nuclear cap-binding protein subunit 3</fullName>
    </recommendedName>
</protein>